<dbReference type="InterPro" id="IPR003661">
    <property type="entry name" value="HisK_dim/P_dom"/>
</dbReference>
<dbReference type="PANTHER" id="PTHR42878:SF13">
    <property type="entry name" value="HISTIDINE KINASE"/>
    <property type="match status" value="1"/>
</dbReference>
<dbReference type="AlphaFoldDB" id="A0A9D1XT33"/>
<dbReference type="PROSITE" id="PS50109">
    <property type="entry name" value="HIS_KIN"/>
    <property type="match status" value="1"/>
</dbReference>
<dbReference type="SUPFAM" id="SSF47384">
    <property type="entry name" value="Homodimeric domain of signal transducing histidine kinase"/>
    <property type="match status" value="1"/>
</dbReference>
<evidence type="ECO:0000256" key="6">
    <source>
        <dbReference type="SAM" id="Phobius"/>
    </source>
</evidence>
<reference evidence="8" key="2">
    <citation type="submission" date="2021-04" db="EMBL/GenBank/DDBJ databases">
        <authorList>
            <person name="Gilroy R."/>
        </authorList>
    </citation>
    <scope>NUCLEOTIDE SEQUENCE</scope>
    <source>
        <strain evidence="8">ChiHecec2B26-12326</strain>
    </source>
</reference>
<comment type="caution">
    <text evidence="8">The sequence shown here is derived from an EMBL/GenBank/DDBJ whole genome shotgun (WGS) entry which is preliminary data.</text>
</comment>
<evidence type="ECO:0000256" key="5">
    <source>
        <dbReference type="ARBA" id="ARBA00022777"/>
    </source>
</evidence>
<dbReference type="EC" id="2.7.13.3" evidence="2"/>
<dbReference type="GO" id="GO:0000156">
    <property type="term" value="F:phosphorelay response regulator activity"/>
    <property type="evidence" value="ECO:0007669"/>
    <property type="project" value="TreeGrafter"/>
</dbReference>
<dbReference type="FunFam" id="3.30.565.10:FF:000006">
    <property type="entry name" value="Sensor histidine kinase WalK"/>
    <property type="match status" value="1"/>
</dbReference>
<dbReference type="InterPro" id="IPR050351">
    <property type="entry name" value="BphY/WalK/GraS-like"/>
</dbReference>
<gene>
    <name evidence="8" type="ORF">H9848_11740</name>
</gene>
<dbReference type="Pfam" id="PF00512">
    <property type="entry name" value="HisKA"/>
    <property type="match status" value="1"/>
</dbReference>
<dbReference type="InterPro" id="IPR036097">
    <property type="entry name" value="HisK_dim/P_sf"/>
</dbReference>
<dbReference type="SUPFAM" id="SSF55874">
    <property type="entry name" value="ATPase domain of HSP90 chaperone/DNA topoisomerase II/histidine kinase"/>
    <property type="match status" value="1"/>
</dbReference>
<sequence length="521" mass="59345">MRKSTIWLLAAVMAFAFAGLLYLQVNYVSIILKTRSEQFNETVKRSLRQVSKNLELDETRKYLEEDINRDETNFMYQNAPDVKSLGDVISQEQYQLHIQDSNGTTVGHIEMRGFSARKVEPLSSLSSTRRATNSIINTSKDLQKTLKRRYQYQGGLIEEVIYNILYTANLKPIEERVDFKKLNNYLKTEFINNGLNLPFVFSVINKDGNVVYQSGEIQKQPIASDVITQVLFPNDPPSKLNYLRVYFPTKGDYISSSVTFIVPSVIFSAILLCTFIFSIYIVFRQKKLSEMKNDFINNMTHELKTPVSTISLAAQMLKDSDITKSPDVFKHISGVINDETKRLGFLVEKVLQMSLFERQKAALKLKEIDANDLVANVANTFVLKVEKYGGTMDIDLQATESVIYADEMHITNVLFNLMDNAVKYRRPEVPLTLMARTWNENGKLQISVEDNGIGIKKEYLKKVFDRFFRVPTGNVHDVKGFGLGLAYVRKIIEDHKGTIRAENGAGNIGTKFIITLPLIKS</sequence>
<dbReference type="Pfam" id="PF02518">
    <property type="entry name" value="HATPase_c"/>
    <property type="match status" value="1"/>
</dbReference>
<feature type="domain" description="Histidine kinase" evidence="7">
    <location>
        <begin position="298"/>
        <end position="520"/>
    </location>
</feature>
<evidence type="ECO:0000256" key="3">
    <source>
        <dbReference type="ARBA" id="ARBA00022553"/>
    </source>
</evidence>
<evidence type="ECO:0000256" key="1">
    <source>
        <dbReference type="ARBA" id="ARBA00000085"/>
    </source>
</evidence>
<proteinExistence type="predicted"/>
<protein>
    <recommendedName>
        <fullName evidence="2">histidine kinase</fullName>
        <ecNumber evidence="2">2.7.13.3</ecNumber>
    </recommendedName>
</protein>
<keyword evidence="5 8" id="KW-0418">Kinase</keyword>
<dbReference type="GO" id="GO:0030295">
    <property type="term" value="F:protein kinase activator activity"/>
    <property type="evidence" value="ECO:0007669"/>
    <property type="project" value="TreeGrafter"/>
</dbReference>
<evidence type="ECO:0000256" key="2">
    <source>
        <dbReference type="ARBA" id="ARBA00012438"/>
    </source>
</evidence>
<evidence type="ECO:0000259" key="7">
    <source>
        <dbReference type="PROSITE" id="PS50109"/>
    </source>
</evidence>
<comment type="catalytic activity">
    <reaction evidence="1">
        <text>ATP + protein L-histidine = ADP + protein N-phospho-L-histidine.</text>
        <dbReference type="EC" id="2.7.13.3"/>
    </reaction>
</comment>
<organism evidence="8 9">
    <name type="scientific">Candidatus Parabacteroides intestinigallinarum</name>
    <dbReference type="NCBI Taxonomy" id="2838722"/>
    <lineage>
        <taxon>Bacteria</taxon>
        <taxon>Pseudomonadati</taxon>
        <taxon>Bacteroidota</taxon>
        <taxon>Bacteroidia</taxon>
        <taxon>Bacteroidales</taxon>
        <taxon>Tannerellaceae</taxon>
        <taxon>Parabacteroides</taxon>
    </lineage>
</organism>
<dbReference type="InterPro" id="IPR005467">
    <property type="entry name" value="His_kinase_dom"/>
</dbReference>
<dbReference type="PRINTS" id="PR00344">
    <property type="entry name" value="BCTRLSENSOR"/>
</dbReference>
<evidence type="ECO:0000256" key="4">
    <source>
        <dbReference type="ARBA" id="ARBA00022679"/>
    </source>
</evidence>
<dbReference type="SMART" id="SM00387">
    <property type="entry name" value="HATPase_c"/>
    <property type="match status" value="1"/>
</dbReference>
<dbReference type="SMART" id="SM00388">
    <property type="entry name" value="HisKA"/>
    <property type="match status" value="1"/>
</dbReference>
<dbReference type="Gene3D" id="3.30.565.10">
    <property type="entry name" value="Histidine kinase-like ATPase, C-terminal domain"/>
    <property type="match status" value="1"/>
</dbReference>
<dbReference type="CDD" id="cd00082">
    <property type="entry name" value="HisKA"/>
    <property type="match status" value="1"/>
</dbReference>
<keyword evidence="6" id="KW-1133">Transmembrane helix</keyword>
<dbReference type="Gene3D" id="1.10.287.130">
    <property type="match status" value="1"/>
</dbReference>
<keyword evidence="4" id="KW-0808">Transferase</keyword>
<dbReference type="GO" id="GO:0007234">
    <property type="term" value="P:osmosensory signaling via phosphorelay pathway"/>
    <property type="evidence" value="ECO:0007669"/>
    <property type="project" value="TreeGrafter"/>
</dbReference>
<reference evidence="8" key="1">
    <citation type="journal article" date="2021" name="PeerJ">
        <title>Extensive microbial diversity within the chicken gut microbiome revealed by metagenomics and culture.</title>
        <authorList>
            <person name="Gilroy R."/>
            <person name="Ravi A."/>
            <person name="Getino M."/>
            <person name="Pursley I."/>
            <person name="Horton D.L."/>
            <person name="Alikhan N.F."/>
            <person name="Baker D."/>
            <person name="Gharbi K."/>
            <person name="Hall N."/>
            <person name="Watson M."/>
            <person name="Adriaenssens E.M."/>
            <person name="Foster-Nyarko E."/>
            <person name="Jarju S."/>
            <person name="Secka A."/>
            <person name="Antonio M."/>
            <person name="Oren A."/>
            <person name="Chaudhuri R.R."/>
            <person name="La Ragione R."/>
            <person name="Hildebrand F."/>
            <person name="Pallen M.J."/>
        </authorList>
    </citation>
    <scope>NUCLEOTIDE SEQUENCE</scope>
    <source>
        <strain evidence="8">ChiHecec2B26-12326</strain>
    </source>
</reference>
<dbReference type="InterPro" id="IPR036890">
    <property type="entry name" value="HATPase_C_sf"/>
</dbReference>
<dbReference type="GO" id="GO:0000155">
    <property type="term" value="F:phosphorelay sensor kinase activity"/>
    <property type="evidence" value="ECO:0007669"/>
    <property type="project" value="InterPro"/>
</dbReference>
<dbReference type="Proteomes" id="UP000823847">
    <property type="component" value="Unassembled WGS sequence"/>
</dbReference>
<keyword evidence="3" id="KW-0597">Phosphoprotein</keyword>
<keyword evidence="6" id="KW-0812">Transmembrane</keyword>
<dbReference type="PANTHER" id="PTHR42878">
    <property type="entry name" value="TWO-COMPONENT HISTIDINE KINASE"/>
    <property type="match status" value="1"/>
</dbReference>
<feature type="transmembrane region" description="Helical" evidence="6">
    <location>
        <begin position="260"/>
        <end position="283"/>
    </location>
</feature>
<evidence type="ECO:0000313" key="9">
    <source>
        <dbReference type="Proteomes" id="UP000823847"/>
    </source>
</evidence>
<name>A0A9D1XT33_9BACT</name>
<accession>A0A9D1XT33</accession>
<dbReference type="EMBL" id="DXEN01000087">
    <property type="protein sequence ID" value="HIX87257.1"/>
    <property type="molecule type" value="Genomic_DNA"/>
</dbReference>
<evidence type="ECO:0000313" key="8">
    <source>
        <dbReference type="EMBL" id="HIX87257.1"/>
    </source>
</evidence>
<dbReference type="InterPro" id="IPR003594">
    <property type="entry name" value="HATPase_dom"/>
</dbReference>
<dbReference type="InterPro" id="IPR004358">
    <property type="entry name" value="Sig_transdc_His_kin-like_C"/>
</dbReference>
<keyword evidence="6" id="KW-0472">Membrane</keyword>